<feature type="region of interest" description="Disordered" evidence="1">
    <location>
        <begin position="1"/>
        <end position="64"/>
    </location>
</feature>
<feature type="compositionally biased region" description="Basic and acidic residues" evidence="1">
    <location>
        <begin position="18"/>
        <end position="29"/>
    </location>
</feature>
<accession>A0A8R1Z900</accession>
<keyword evidence="3" id="KW-1185">Reference proteome</keyword>
<protein>
    <submittedName>
        <fullName evidence="2">Uncharacterized protein</fullName>
    </submittedName>
</protein>
<proteinExistence type="predicted"/>
<reference evidence="2" key="2">
    <citation type="submission" date="2022-06" db="UniProtKB">
        <authorList>
            <consortium name="EnsemblMetazoa"/>
        </authorList>
    </citation>
    <scope>IDENTIFICATION</scope>
    <source>
        <strain evidence="2">PS312</strain>
    </source>
</reference>
<evidence type="ECO:0000313" key="2">
    <source>
        <dbReference type="EnsemblMetazoa" id="PPA44095.1"/>
    </source>
</evidence>
<evidence type="ECO:0000256" key="1">
    <source>
        <dbReference type="SAM" id="MobiDB-lite"/>
    </source>
</evidence>
<accession>A0A2A6CWI8</accession>
<dbReference type="Proteomes" id="UP000005239">
    <property type="component" value="Unassembled WGS sequence"/>
</dbReference>
<feature type="compositionally biased region" description="Basic and acidic residues" evidence="1">
    <location>
        <begin position="38"/>
        <end position="51"/>
    </location>
</feature>
<organism evidence="2 3">
    <name type="scientific">Pristionchus pacificus</name>
    <name type="common">Parasitic nematode worm</name>
    <dbReference type="NCBI Taxonomy" id="54126"/>
    <lineage>
        <taxon>Eukaryota</taxon>
        <taxon>Metazoa</taxon>
        <taxon>Ecdysozoa</taxon>
        <taxon>Nematoda</taxon>
        <taxon>Chromadorea</taxon>
        <taxon>Rhabditida</taxon>
        <taxon>Rhabditina</taxon>
        <taxon>Diplogasteromorpha</taxon>
        <taxon>Diplogasteroidea</taxon>
        <taxon>Neodiplogasteridae</taxon>
        <taxon>Pristionchus</taxon>
    </lineage>
</organism>
<dbReference type="AlphaFoldDB" id="A0A2A6CWI8"/>
<reference evidence="3" key="1">
    <citation type="journal article" date="2008" name="Nat. Genet.">
        <title>The Pristionchus pacificus genome provides a unique perspective on nematode lifestyle and parasitism.</title>
        <authorList>
            <person name="Dieterich C."/>
            <person name="Clifton S.W."/>
            <person name="Schuster L.N."/>
            <person name="Chinwalla A."/>
            <person name="Delehaunty K."/>
            <person name="Dinkelacker I."/>
            <person name="Fulton L."/>
            <person name="Fulton R."/>
            <person name="Godfrey J."/>
            <person name="Minx P."/>
            <person name="Mitreva M."/>
            <person name="Roeseler W."/>
            <person name="Tian H."/>
            <person name="Witte H."/>
            <person name="Yang S.P."/>
            <person name="Wilson R.K."/>
            <person name="Sommer R.J."/>
        </authorList>
    </citation>
    <scope>NUCLEOTIDE SEQUENCE [LARGE SCALE GENOMIC DNA]</scope>
    <source>
        <strain evidence="3">PS312</strain>
    </source>
</reference>
<dbReference type="EnsemblMetazoa" id="PPA44095.1">
    <property type="protein sequence ID" value="PPA44095.1"/>
    <property type="gene ID" value="WBGene00282464"/>
</dbReference>
<sequence>MPLPYLQAMAAPYRSNMRSHESRPTAPEERSDENEGGSEERRVELGRREEPASGGRLHLRAGVI</sequence>
<evidence type="ECO:0000313" key="3">
    <source>
        <dbReference type="Proteomes" id="UP000005239"/>
    </source>
</evidence>
<name>A0A2A6CWI8_PRIPA</name>
<gene>
    <name evidence="2" type="primary">WBGene00282464</name>
</gene>